<evidence type="ECO:0000313" key="4">
    <source>
        <dbReference type="Proteomes" id="UP001595955"/>
    </source>
</evidence>
<keyword evidence="4" id="KW-1185">Reference proteome</keyword>
<dbReference type="PANTHER" id="PTHR42698:SF1">
    <property type="entry name" value="GTPASE ERA, MITOCHONDRIAL"/>
    <property type="match status" value="1"/>
</dbReference>
<accession>A0ABV9DAD6</accession>
<dbReference type="InterPro" id="IPR027417">
    <property type="entry name" value="P-loop_NTPase"/>
</dbReference>
<organism evidence="3 4">
    <name type="scientific">Georgenia faecalis</name>
    <dbReference type="NCBI Taxonomy" id="2483799"/>
    <lineage>
        <taxon>Bacteria</taxon>
        <taxon>Bacillati</taxon>
        <taxon>Actinomycetota</taxon>
        <taxon>Actinomycetes</taxon>
        <taxon>Micrococcales</taxon>
        <taxon>Bogoriellaceae</taxon>
        <taxon>Georgenia</taxon>
    </lineage>
</organism>
<keyword evidence="1" id="KW-0812">Transmembrane</keyword>
<feature type="transmembrane region" description="Helical" evidence="1">
    <location>
        <begin position="421"/>
        <end position="442"/>
    </location>
</feature>
<dbReference type="Pfam" id="PF01926">
    <property type="entry name" value="MMR_HSR1"/>
    <property type="match status" value="1"/>
</dbReference>
<dbReference type="InterPro" id="IPR005662">
    <property type="entry name" value="GTPase_Era-like"/>
</dbReference>
<dbReference type="Proteomes" id="UP001595955">
    <property type="component" value="Unassembled WGS sequence"/>
</dbReference>
<evidence type="ECO:0000256" key="1">
    <source>
        <dbReference type="SAM" id="Phobius"/>
    </source>
</evidence>
<keyword evidence="1" id="KW-0472">Membrane</keyword>
<dbReference type="EMBL" id="JBHSGF010000004">
    <property type="protein sequence ID" value="MFC4555174.1"/>
    <property type="molecule type" value="Genomic_DNA"/>
</dbReference>
<dbReference type="Gene3D" id="3.40.50.300">
    <property type="entry name" value="P-loop containing nucleotide triphosphate hydrolases"/>
    <property type="match status" value="1"/>
</dbReference>
<sequence length="531" mass="56569">MRRRAPEPDLGTRLGQLGHAVERAEGRLPEEVLAPARDVLERAAERQRLGAGLTVAAFLGATGSGKSSLLNRFVGADVARVDARRPTTRRPLAVVWGEDSAGDLLDWLDVPDRVERGAHRDLDGLVLLDLPDIDSTSAENRAVAARLAQRVDVLVWVVDPQKYADGVIHEEYLQQMTEHAEVSLVVLNQVDRLAPDDVDGVVAHLRELLARDGLGSVEVLLASARTGAGLADLTARLATVAREGRAARARLGADVATAAGAIAAASGADLTASRPGPVPARAADGLVRSAARAAGVETVAQAVRRSYVRRAVRHVGWPPLRWVARLRPDPLRRLHLDGAGTAPTSLPPVSSAHSAAVHADVHELVWSSTRHLPPRWRSQVLADAEGWVPGLVDELDRTVARADVGTERTPGWWRALGALQVLFLTAAIAGALWLGGLAGAGYLRLPVPETPMAGPLPWPTALLLGGVAAGVLLAVLGRLLARWRASRRAATVRRELTRAVDATVERGVLVPLADELERYDDVVVALRTARG</sequence>
<dbReference type="SUPFAM" id="SSF52540">
    <property type="entry name" value="P-loop containing nucleoside triphosphate hydrolases"/>
    <property type="match status" value="1"/>
</dbReference>
<dbReference type="InterPro" id="IPR006073">
    <property type="entry name" value="GTP-bd"/>
</dbReference>
<feature type="domain" description="G" evidence="2">
    <location>
        <begin position="57"/>
        <end position="188"/>
    </location>
</feature>
<dbReference type="RefSeq" id="WP_122824150.1">
    <property type="nucleotide sequence ID" value="NZ_CP033325.1"/>
</dbReference>
<comment type="caution">
    <text evidence="3">The sequence shown here is derived from an EMBL/GenBank/DDBJ whole genome shotgun (WGS) entry which is preliminary data.</text>
</comment>
<keyword evidence="1" id="KW-1133">Transmembrane helix</keyword>
<name>A0ABV9DAD6_9MICO</name>
<protein>
    <submittedName>
        <fullName evidence="3">GTPase</fullName>
    </submittedName>
</protein>
<evidence type="ECO:0000313" key="3">
    <source>
        <dbReference type="EMBL" id="MFC4555174.1"/>
    </source>
</evidence>
<reference evidence="4" key="1">
    <citation type="journal article" date="2019" name="Int. J. Syst. Evol. Microbiol.">
        <title>The Global Catalogue of Microorganisms (GCM) 10K type strain sequencing project: providing services to taxonomists for standard genome sequencing and annotation.</title>
        <authorList>
            <consortium name="The Broad Institute Genomics Platform"/>
            <consortium name="The Broad Institute Genome Sequencing Center for Infectious Disease"/>
            <person name="Wu L."/>
            <person name="Ma J."/>
        </authorList>
    </citation>
    <scope>NUCLEOTIDE SEQUENCE [LARGE SCALE GENOMIC DNA]</scope>
    <source>
        <strain evidence="4">JCM 3369</strain>
    </source>
</reference>
<dbReference type="PANTHER" id="PTHR42698">
    <property type="entry name" value="GTPASE ERA"/>
    <property type="match status" value="1"/>
</dbReference>
<evidence type="ECO:0000259" key="2">
    <source>
        <dbReference type="Pfam" id="PF01926"/>
    </source>
</evidence>
<proteinExistence type="predicted"/>
<gene>
    <name evidence="3" type="ORF">ACFO3F_07920</name>
</gene>
<feature type="transmembrane region" description="Helical" evidence="1">
    <location>
        <begin position="462"/>
        <end position="481"/>
    </location>
</feature>